<dbReference type="EMBL" id="CAADJA010000002">
    <property type="protein sequence ID" value="VFS45641.1"/>
    <property type="molecule type" value="Genomic_DNA"/>
</dbReference>
<dbReference type="Proteomes" id="UP000373449">
    <property type="component" value="Unassembled WGS sequence"/>
</dbReference>
<evidence type="ECO:0000313" key="2">
    <source>
        <dbReference type="EMBL" id="VFS45641.1"/>
    </source>
</evidence>
<accession>A0A484ZDH4</accession>
<evidence type="ECO:0000256" key="1">
    <source>
        <dbReference type="SAM" id="Phobius"/>
    </source>
</evidence>
<sequence>MELGWFLSMLMFLWIAAVTPGPNNMLLTSSTANFGFIRTLPLMLGIMIGMQLLLLLVAAGVGSIIIAYPPIAFSPQDFRQFIFGLAGMEDCDFPL</sequence>
<organism evidence="2 3">
    <name type="scientific">Budvicia aquatica</name>
    <dbReference type="NCBI Taxonomy" id="82979"/>
    <lineage>
        <taxon>Bacteria</taxon>
        <taxon>Pseudomonadati</taxon>
        <taxon>Pseudomonadota</taxon>
        <taxon>Gammaproteobacteria</taxon>
        <taxon>Enterobacterales</taxon>
        <taxon>Budviciaceae</taxon>
        <taxon>Budvicia</taxon>
    </lineage>
</organism>
<feature type="transmembrane region" description="Helical" evidence="1">
    <location>
        <begin position="42"/>
        <end position="68"/>
    </location>
</feature>
<gene>
    <name evidence="2" type="ORF">NCTC12282_00524</name>
</gene>
<keyword evidence="1" id="KW-1133">Transmembrane helix</keyword>
<dbReference type="AlphaFoldDB" id="A0A484ZDH4"/>
<keyword evidence="1" id="KW-0472">Membrane</keyword>
<protein>
    <submittedName>
        <fullName evidence="2">Cysteine/O-acetylserine exporter</fullName>
    </submittedName>
</protein>
<proteinExistence type="predicted"/>
<reference evidence="2 3" key="1">
    <citation type="submission" date="2019-03" db="EMBL/GenBank/DDBJ databases">
        <authorList>
            <consortium name="Pathogen Informatics"/>
        </authorList>
    </citation>
    <scope>NUCLEOTIDE SEQUENCE [LARGE SCALE GENOMIC DNA]</scope>
    <source>
        <strain evidence="2 3">NCTC12282</strain>
    </source>
</reference>
<evidence type="ECO:0000313" key="3">
    <source>
        <dbReference type="Proteomes" id="UP000373449"/>
    </source>
</evidence>
<name>A0A484ZDH4_9GAMM</name>
<keyword evidence="1" id="KW-0812">Transmembrane</keyword>